<keyword evidence="1" id="KW-0732">Signal</keyword>
<dbReference type="BioCyc" id="HAUR316274:GHYA-463-MONOMER"/>
<proteinExistence type="predicted"/>
<keyword evidence="3" id="KW-1185">Reference proteome</keyword>
<sequence length="226" mass="25490">MFKKLSLIASVVLMLIVTQFTPVEAQEQSRQMVLVAVDVSAMCSESIDSAKNHPCEKGSSISVYSMPLEDAQKQGYGEYVFITGDTTLDRLASKQLADTLHLQLTNDKQKAPANTQACGSYYKSISRSFTMGGGVYKLDTSVQYKVNPTCQVSEETYRVKTSKTHYELLTWSINFPNVNVYNSIQSQPGLTWTSYAYNVWMNSGFQLSAETYFPGETHWEYYTLYQ</sequence>
<evidence type="ECO:0000313" key="2">
    <source>
        <dbReference type="EMBL" id="ABX03108.1"/>
    </source>
</evidence>
<dbReference type="HOGENOM" id="CLU_1223354_0_0_0"/>
<reference evidence="2 3" key="1">
    <citation type="journal article" date="2011" name="Stand. Genomic Sci.">
        <title>Complete genome sequence of the filamentous gliding predatory bacterium Herpetosiphon aurantiacus type strain (114-95(T)).</title>
        <authorList>
            <person name="Kiss H."/>
            <person name="Nett M."/>
            <person name="Domin N."/>
            <person name="Martin K."/>
            <person name="Maresca J.A."/>
            <person name="Copeland A."/>
            <person name="Lapidus A."/>
            <person name="Lucas S."/>
            <person name="Berry K.W."/>
            <person name="Glavina Del Rio T."/>
            <person name="Dalin E."/>
            <person name="Tice H."/>
            <person name="Pitluck S."/>
            <person name="Richardson P."/>
            <person name="Bruce D."/>
            <person name="Goodwin L."/>
            <person name="Han C."/>
            <person name="Detter J.C."/>
            <person name="Schmutz J."/>
            <person name="Brettin T."/>
            <person name="Land M."/>
            <person name="Hauser L."/>
            <person name="Kyrpides N.C."/>
            <person name="Ivanova N."/>
            <person name="Goker M."/>
            <person name="Woyke T."/>
            <person name="Klenk H.P."/>
            <person name="Bryant D.A."/>
        </authorList>
    </citation>
    <scope>NUCLEOTIDE SEQUENCE [LARGE SCALE GENOMIC DNA]</scope>
    <source>
        <strain evidence="3">ATCC 23779 / DSM 785 / 114-95</strain>
    </source>
</reference>
<dbReference type="InParanoid" id="A9AV30"/>
<gene>
    <name evidence="2" type="ordered locus">Haur_0457</name>
</gene>
<feature type="signal peptide" evidence="1">
    <location>
        <begin position="1"/>
        <end position="25"/>
    </location>
</feature>
<organism evidence="2 3">
    <name type="scientific">Herpetosiphon aurantiacus (strain ATCC 23779 / DSM 785 / 114-95)</name>
    <dbReference type="NCBI Taxonomy" id="316274"/>
    <lineage>
        <taxon>Bacteria</taxon>
        <taxon>Bacillati</taxon>
        <taxon>Chloroflexota</taxon>
        <taxon>Chloroflexia</taxon>
        <taxon>Herpetosiphonales</taxon>
        <taxon>Herpetosiphonaceae</taxon>
        <taxon>Herpetosiphon</taxon>
    </lineage>
</organism>
<name>A9AV30_HERA2</name>
<dbReference type="AlphaFoldDB" id="A9AV30"/>
<dbReference type="Proteomes" id="UP000000787">
    <property type="component" value="Chromosome"/>
</dbReference>
<evidence type="ECO:0000256" key="1">
    <source>
        <dbReference type="SAM" id="SignalP"/>
    </source>
</evidence>
<evidence type="ECO:0000313" key="3">
    <source>
        <dbReference type="Proteomes" id="UP000000787"/>
    </source>
</evidence>
<protein>
    <submittedName>
        <fullName evidence="2">Uncharacterized protein</fullName>
    </submittedName>
</protein>
<accession>A9AV30</accession>
<feature type="chain" id="PRO_5002732167" evidence="1">
    <location>
        <begin position="26"/>
        <end position="226"/>
    </location>
</feature>
<dbReference type="EMBL" id="CP000875">
    <property type="protein sequence ID" value="ABX03108.1"/>
    <property type="molecule type" value="Genomic_DNA"/>
</dbReference>
<dbReference type="KEGG" id="hau:Haur_0457"/>